<comment type="similarity">
    <text evidence="1">Belongs to the PPR family. P subfamily.</text>
</comment>
<keyword evidence="5" id="KW-1185">Reference proteome</keyword>
<evidence type="ECO:0000256" key="3">
    <source>
        <dbReference type="SAM" id="MobiDB-lite"/>
    </source>
</evidence>
<evidence type="ECO:0000313" key="5">
    <source>
        <dbReference type="Proteomes" id="UP001197093"/>
    </source>
</evidence>
<dbReference type="Pfam" id="PF13812">
    <property type="entry name" value="PPR_3"/>
    <property type="match status" value="2"/>
</dbReference>
<evidence type="ECO:0000313" key="4">
    <source>
        <dbReference type="EMBL" id="KAG7290392.1"/>
    </source>
</evidence>
<proteinExistence type="inferred from homology"/>
<feature type="region of interest" description="Disordered" evidence="3">
    <location>
        <begin position="266"/>
        <end position="285"/>
    </location>
</feature>
<dbReference type="Proteomes" id="UP001197093">
    <property type="component" value="Unassembled WGS sequence"/>
</dbReference>
<name>A0AAD4F2N5_9PEZI</name>
<dbReference type="Pfam" id="PF01535">
    <property type="entry name" value="PPR"/>
    <property type="match status" value="1"/>
</dbReference>
<dbReference type="InterPro" id="IPR050872">
    <property type="entry name" value="PPR_P_subfamily"/>
</dbReference>
<gene>
    <name evidence="4" type="ORF">NEMBOFW57_000392</name>
</gene>
<dbReference type="AlphaFoldDB" id="A0AAD4F2N5"/>
<dbReference type="PROSITE" id="PS51375">
    <property type="entry name" value="PPR"/>
    <property type="match status" value="2"/>
</dbReference>
<feature type="repeat" description="PPR" evidence="2">
    <location>
        <begin position="743"/>
        <end position="777"/>
    </location>
</feature>
<comment type="caution">
    <text evidence="4">The sequence shown here is derived from an EMBL/GenBank/DDBJ whole genome shotgun (WGS) entry which is preliminary data.</text>
</comment>
<feature type="repeat" description="PPR" evidence="2">
    <location>
        <begin position="474"/>
        <end position="508"/>
    </location>
</feature>
<dbReference type="PANTHER" id="PTHR46128:SF211">
    <property type="entry name" value="PENTACOTRIPEPTIDE-REPEAT REGION OF PRORP DOMAIN-CONTAINING PROTEIN"/>
    <property type="match status" value="1"/>
</dbReference>
<dbReference type="Gene3D" id="1.25.40.10">
    <property type="entry name" value="Tetratricopeptide repeat domain"/>
    <property type="match status" value="2"/>
</dbReference>
<accession>A0AAD4F2N5</accession>
<dbReference type="EMBL" id="JAHCVI010000001">
    <property type="protein sequence ID" value="KAG7290392.1"/>
    <property type="molecule type" value="Genomic_DNA"/>
</dbReference>
<dbReference type="InterPro" id="IPR011990">
    <property type="entry name" value="TPR-like_helical_dom_sf"/>
</dbReference>
<dbReference type="InterPro" id="IPR002885">
    <property type="entry name" value="PPR_rpt"/>
</dbReference>
<feature type="region of interest" description="Disordered" evidence="3">
    <location>
        <begin position="34"/>
        <end position="83"/>
    </location>
</feature>
<organism evidence="4 5">
    <name type="scientific">Staphylotrichum longicolle</name>
    <dbReference type="NCBI Taxonomy" id="669026"/>
    <lineage>
        <taxon>Eukaryota</taxon>
        <taxon>Fungi</taxon>
        <taxon>Dikarya</taxon>
        <taxon>Ascomycota</taxon>
        <taxon>Pezizomycotina</taxon>
        <taxon>Sordariomycetes</taxon>
        <taxon>Sordariomycetidae</taxon>
        <taxon>Sordariales</taxon>
        <taxon>Chaetomiaceae</taxon>
        <taxon>Staphylotrichum</taxon>
    </lineage>
</organism>
<protein>
    <recommendedName>
        <fullName evidence="6">Pentatricopeptide repeat-containing protein</fullName>
    </recommendedName>
</protein>
<dbReference type="NCBIfam" id="TIGR00756">
    <property type="entry name" value="PPR"/>
    <property type="match status" value="1"/>
</dbReference>
<evidence type="ECO:0008006" key="6">
    <source>
        <dbReference type="Google" id="ProtNLM"/>
    </source>
</evidence>
<dbReference type="PANTHER" id="PTHR46128">
    <property type="entry name" value="MITOCHONDRIAL GROUP I INTRON SPLICING FACTOR CCM1"/>
    <property type="match status" value="1"/>
</dbReference>
<evidence type="ECO:0000256" key="1">
    <source>
        <dbReference type="ARBA" id="ARBA00007626"/>
    </source>
</evidence>
<evidence type="ECO:0000256" key="2">
    <source>
        <dbReference type="PROSITE-ProRule" id="PRU00708"/>
    </source>
</evidence>
<sequence>MRELGTVGTVGSVCLRCQFRQLLVSRVRTRRGIASSSAAAAIETDGTEIRSQNEARNPQTAPSPGGGPLTAPARPSQHVPSLRRSSSVAMFQNIVGRSAQASSGSGNPGTSAASIELVKDVAKIQTMLEREGATLAEAYSYFEDKVYPQMTQAGVSVPQMIRNQVGTVLLDKLALEKPRDFESNTLPSVTRITEIMIALDVLRPAAWATLVIELIQHIYRQNTVPDAYDSIKDYETAMARRDGLLHDLLGAWGAFCAQRVSDEADLSTRPPATNKSSRAGAKPRQQTTLQKGFGAMFPQYLVPSLLRPTFAAFATYKLLTDAFNRSRATTEEAAPFLQMMKGLIFQTRSPRREDFKAIFDKFPDLSEFVWPKTQAKDKGILGSASVFGDKPGQLKANIHRQVGEALKIRNLGAVRKAWSNFWGDKPEPDPARLDELRQCPEMFDYFIMAYSMIRQPQLAIEVWNKMERIGIKPTIKTWNSMLQGCSKAANANGVRTVWNKLLTSGFQLDTTIWTSRINGLFLSGDADAGLRALDEMAKVWAARADPRFAKIAVQPSVEPVNAALSGLLRLKRESDATNVLAWAAKQGINPDIYTFNILLRPLIRRGDMNGIDNIFATMRSVNIQADVATFTILLEGSLNHIGGLPPAQQVALVERILAAMKASGVEINMQVYAKILYILLCEGDRAEEPVKAVLAHIWHRGLELSSHIYTMLAEHYFSRSPPDTDAVTALIENRRLHANKGIDRVFWERVMKGYCQAGDLQRALGIFDRVFVTGTTVTFATLYELLRPLVDAGDMQAAARVWEAARRIGKPEEAAAGAGAGGEGKRYWRHRFWHLAYEQGLMGEQLAQRFREANQ</sequence>
<reference evidence="4" key="1">
    <citation type="submission" date="2023-02" db="EMBL/GenBank/DDBJ databases">
        <authorList>
            <person name="Palmer J.M."/>
        </authorList>
    </citation>
    <scope>NUCLEOTIDE SEQUENCE</scope>
    <source>
        <strain evidence="4">FW57</strain>
    </source>
</reference>